<sequence length="155" mass="16785">MSTIAKRFWSVLLLLVPGFALADTAAMATYLSAKPLRMEIRYCECAVTASDGRSTRPLPSFMASADALNVAVDIEDKGFIASEPFTLGYAIQPDPEQPDQFRFQFVGDYSTSQRGHSTAQATLLLVKNQWVTLFGSRAGNTETGVAVRLTDATGP</sequence>
<dbReference type="KEGG" id="abo:ABO_0062"/>
<evidence type="ECO:0000313" key="2">
    <source>
        <dbReference type="EMBL" id="CAL15510.1"/>
    </source>
</evidence>
<reference evidence="2 3" key="1">
    <citation type="journal article" date="2006" name="Nat. Biotechnol.">
        <title>Genome sequence of the ubiquitous hydrocarbon-degrading marine bacterium Alcanivorax borkumensis.</title>
        <authorList>
            <person name="Schneiker S."/>
            <person name="Martins dos Santos V.A.P."/>
            <person name="Bartels D."/>
            <person name="Bekel T."/>
            <person name="Brecht M."/>
            <person name="Buhrmester J."/>
            <person name="Chernikova T.N."/>
            <person name="Denaro R."/>
            <person name="Ferrer M."/>
            <person name="Gertler C."/>
            <person name="Goesmann A."/>
            <person name="Golyshina O.V."/>
            <person name="Kaminski F."/>
            <person name="Khachane A.N."/>
            <person name="Lang S."/>
            <person name="Linke B."/>
            <person name="McHardy A.C."/>
            <person name="Meyer F."/>
            <person name="Nechitaylo T."/>
            <person name="Puehler A."/>
            <person name="Regenhardt D."/>
            <person name="Rupp O."/>
            <person name="Sabirova J.S."/>
            <person name="Selbitschka W."/>
            <person name="Yakimov M.M."/>
            <person name="Timmis K.N."/>
            <person name="Vorhoelter F.-J."/>
            <person name="Weidner S."/>
            <person name="Kaiser O."/>
            <person name="Golyshin P.N."/>
        </authorList>
    </citation>
    <scope>NUCLEOTIDE SEQUENCE [LARGE SCALE GENOMIC DNA]</scope>
    <source>
        <strain evidence="3">ATCC 700651 / DSM 11573 / NCIMB 13689 / SK2</strain>
    </source>
</reference>
<evidence type="ECO:0000256" key="1">
    <source>
        <dbReference type="SAM" id="SignalP"/>
    </source>
</evidence>
<organism evidence="2 3">
    <name type="scientific">Alcanivorax borkumensis (strain ATCC 700651 / DSM 11573 / NCIMB 13689 / SK2)</name>
    <dbReference type="NCBI Taxonomy" id="393595"/>
    <lineage>
        <taxon>Bacteria</taxon>
        <taxon>Pseudomonadati</taxon>
        <taxon>Pseudomonadota</taxon>
        <taxon>Gammaproteobacteria</taxon>
        <taxon>Oceanospirillales</taxon>
        <taxon>Alcanivoracaceae</taxon>
        <taxon>Alcanivorax</taxon>
    </lineage>
</organism>
<proteinExistence type="predicted"/>
<evidence type="ECO:0000313" key="3">
    <source>
        <dbReference type="Proteomes" id="UP000008871"/>
    </source>
</evidence>
<dbReference type="AlphaFoldDB" id="Q0VTF2"/>
<dbReference type="RefSeq" id="WP_011587360.1">
    <property type="nucleotide sequence ID" value="NC_008260.1"/>
</dbReference>
<dbReference type="HOGENOM" id="CLU_1641712_0_0_6"/>
<feature type="chain" id="PRO_5004179006" evidence="1">
    <location>
        <begin position="23"/>
        <end position="155"/>
    </location>
</feature>
<keyword evidence="3" id="KW-1185">Reference proteome</keyword>
<accession>Q0VTF2</accession>
<keyword evidence="1" id="KW-0732">Signal</keyword>
<protein>
    <submittedName>
        <fullName evidence="2">Uncharacterized protein</fullName>
    </submittedName>
</protein>
<dbReference type="EMBL" id="AM286690">
    <property type="protein sequence ID" value="CAL15510.1"/>
    <property type="molecule type" value="Genomic_DNA"/>
</dbReference>
<name>Q0VTF2_ALCBS</name>
<feature type="signal peptide" evidence="1">
    <location>
        <begin position="1"/>
        <end position="22"/>
    </location>
</feature>
<dbReference type="eggNOG" id="ENOG50348U1">
    <property type="taxonomic scope" value="Bacteria"/>
</dbReference>
<dbReference type="STRING" id="393595.ABO_0062"/>
<dbReference type="Proteomes" id="UP000008871">
    <property type="component" value="Chromosome"/>
</dbReference>
<gene>
    <name evidence="2" type="ordered locus">ABO_0062</name>
</gene>